<dbReference type="AlphaFoldDB" id="A0A0F0CVE7"/>
<dbReference type="PATRIC" id="fig|1609969.3.peg.659"/>
<dbReference type="InterPro" id="IPR050156">
    <property type="entry name" value="TC-AMP_synthase_SUA5"/>
</dbReference>
<dbReference type="InterPro" id="IPR005145">
    <property type="entry name" value="Sua5_C"/>
</dbReference>
<keyword evidence="17" id="KW-1185">Reference proteome</keyword>
<dbReference type="PANTHER" id="PTHR17490:SF16">
    <property type="entry name" value="THREONYLCARBAMOYL-AMP SYNTHASE"/>
    <property type="match status" value="1"/>
</dbReference>
<organism evidence="16 17">
    <name type="scientific">Candidatus Omnitrophus magneticus</name>
    <dbReference type="NCBI Taxonomy" id="1609969"/>
    <lineage>
        <taxon>Bacteria</taxon>
        <taxon>Pseudomonadati</taxon>
        <taxon>Candidatus Omnitrophota</taxon>
        <taxon>Candidatus Omnitrophus</taxon>
    </lineage>
</organism>
<dbReference type="GO" id="GO:0006450">
    <property type="term" value="P:regulation of translational fidelity"/>
    <property type="evidence" value="ECO:0007669"/>
    <property type="project" value="TreeGrafter"/>
</dbReference>
<evidence type="ECO:0000256" key="7">
    <source>
        <dbReference type="ARBA" id="ARBA00022694"/>
    </source>
</evidence>
<feature type="binding site" evidence="14">
    <location>
        <position position="143"/>
    </location>
    <ligand>
        <name>L-threonine</name>
        <dbReference type="ChEBI" id="CHEBI:57926"/>
    </ligand>
</feature>
<evidence type="ECO:0000256" key="1">
    <source>
        <dbReference type="ARBA" id="ARBA00004496"/>
    </source>
</evidence>
<dbReference type="EC" id="2.7.7.87" evidence="3 13"/>
<evidence type="ECO:0000259" key="15">
    <source>
        <dbReference type="PROSITE" id="PS51163"/>
    </source>
</evidence>
<dbReference type="Gene3D" id="3.40.50.11030">
    <property type="entry name" value="Threonylcarbamoyl-AMP synthase, C-terminal domain"/>
    <property type="match status" value="1"/>
</dbReference>
<feature type="binding site" evidence="14">
    <location>
        <position position="37"/>
    </location>
    <ligand>
        <name>L-threonine</name>
        <dbReference type="ChEBI" id="CHEBI:57926"/>
    </ligand>
</feature>
<dbReference type="PIRSF" id="PIRSF004930">
    <property type="entry name" value="Tln_factor_SUA5"/>
    <property type="match status" value="1"/>
</dbReference>
<reference evidence="16 17" key="1">
    <citation type="submission" date="2015-02" db="EMBL/GenBank/DDBJ databases">
        <title>Single-cell genomics of uncultivated deep-branching MTB reveals a conserved set of magnetosome genes.</title>
        <authorList>
            <person name="Kolinko S."/>
            <person name="Richter M."/>
            <person name="Glockner F.O."/>
            <person name="Brachmann A."/>
            <person name="Schuler D."/>
        </authorList>
    </citation>
    <scope>NUCLEOTIDE SEQUENCE [LARGE SCALE GENOMIC DNA]</scope>
    <source>
        <strain evidence="16">SKK-01</strain>
    </source>
</reference>
<feature type="binding site" evidence="14">
    <location>
        <position position="69"/>
    </location>
    <ligand>
        <name>L-threonine</name>
        <dbReference type="ChEBI" id="CHEBI:57926"/>
    </ligand>
</feature>
<gene>
    <name evidence="16" type="ORF">OMAG_000599</name>
</gene>
<feature type="binding site" evidence="14">
    <location>
        <position position="60"/>
    </location>
    <ligand>
        <name>ATP</name>
        <dbReference type="ChEBI" id="CHEBI:30616"/>
    </ligand>
</feature>
<evidence type="ECO:0000256" key="2">
    <source>
        <dbReference type="ARBA" id="ARBA00007663"/>
    </source>
</evidence>
<dbReference type="GO" id="GO:0000049">
    <property type="term" value="F:tRNA binding"/>
    <property type="evidence" value="ECO:0007669"/>
    <property type="project" value="TreeGrafter"/>
</dbReference>
<dbReference type="GO" id="GO:0061710">
    <property type="term" value="F:L-threonylcarbamoyladenylate synthase"/>
    <property type="evidence" value="ECO:0007669"/>
    <property type="project" value="UniProtKB-EC"/>
</dbReference>
<evidence type="ECO:0000256" key="14">
    <source>
        <dbReference type="PIRSR" id="PIRSR004930-1"/>
    </source>
</evidence>
<dbReference type="Proteomes" id="UP000033428">
    <property type="component" value="Unassembled WGS sequence"/>
</dbReference>
<dbReference type="InterPro" id="IPR010923">
    <property type="entry name" value="T(6)A37_SUA5"/>
</dbReference>
<dbReference type="Pfam" id="PF03481">
    <property type="entry name" value="Sua5_C"/>
    <property type="match status" value="1"/>
</dbReference>
<protein>
    <recommendedName>
        <fullName evidence="4 13">Threonylcarbamoyl-AMP synthase</fullName>
        <shortName evidence="13">TC-AMP synthase</shortName>
        <ecNumber evidence="3 13">2.7.7.87</ecNumber>
    </recommendedName>
    <alternativeName>
        <fullName evidence="11 13">L-threonylcarbamoyladenylate synthase</fullName>
    </alternativeName>
</protein>
<keyword evidence="9 13" id="KW-0547">Nucleotide-binding</keyword>
<feature type="binding site" evidence="14">
    <location>
        <position position="153"/>
    </location>
    <ligand>
        <name>ATP</name>
        <dbReference type="ChEBI" id="CHEBI:30616"/>
    </ligand>
</feature>
<dbReference type="PANTHER" id="PTHR17490">
    <property type="entry name" value="SUA5"/>
    <property type="match status" value="1"/>
</dbReference>
<evidence type="ECO:0000256" key="8">
    <source>
        <dbReference type="ARBA" id="ARBA00022695"/>
    </source>
</evidence>
<evidence type="ECO:0000256" key="6">
    <source>
        <dbReference type="ARBA" id="ARBA00022679"/>
    </source>
</evidence>
<feature type="binding site" evidence="14">
    <location>
        <position position="145"/>
    </location>
    <ligand>
        <name>ATP</name>
        <dbReference type="ChEBI" id="CHEBI:30616"/>
    </ligand>
</feature>
<evidence type="ECO:0000313" key="17">
    <source>
        <dbReference type="Proteomes" id="UP000033428"/>
    </source>
</evidence>
<name>A0A0F0CVE7_9BACT</name>
<evidence type="ECO:0000256" key="12">
    <source>
        <dbReference type="ARBA" id="ARBA00048366"/>
    </source>
</evidence>
<evidence type="ECO:0000256" key="5">
    <source>
        <dbReference type="ARBA" id="ARBA00022490"/>
    </source>
</evidence>
<dbReference type="InterPro" id="IPR017945">
    <property type="entry name" value="DHBP_synth_RibB-like_a/b_dom"/>
</dbReference>
<comment type="similarity">
    <text evidence="2 13">Belongs to the SUA5 family.</text>
</comment>
<evidence type="ECO:0000256" key="3">
    <source>
        <dbReference type="ARBA" id="ARBA00012584"/>
    </source>
</evidence>
<evidence type="ECO:0000256" key="11">
    <source>
        <dbReference type="ARBA" id="ARBA00029774"/>
    </source>
</evidence>
<accession>A0A0F0CVE7</accession>
<keyword evidence="7 13" id="KW-0819">tRNA processing</keyword>
<evidence type="ECO:0000256" key="13">
    <source>
        <dbReference type="PIRNR" id="PIRNR004930"/>
    </source>
</evidence>
<sequence>MNTRVIKIDPLNIDYSLMKRAAEFIKKGGLVAFPTETVYGLGAKGTDEKAVAKIFEAKARPLEDPLIVHIKDKNDLYKIAKDVPRLAEKLIEKFWPGPLTIILKKNKNIPDIVTAGLDTVAVRMPSNPIARVLIELSDVSIPAPSANLFGRPSPTSAEHVLNDLDSRIDMVIDGGICDIGLESTVIEFRGNEAAILRPGGITLERLCEIEKNIIPYDEKNVIKNSPGKYPCHYSPKAKVVIAENNAEQIENVLSLSAFYKKSGYKTGIMCKKEHAGFLKSFDYKELGPSGDFCVCAGRLFSILREFDDEKFDVIIAEGIEEKELGIAIMNRLRKAVGTV</sequence>
<dbReference type="InterPro" id="IPR038385">
    <property type="entry name" value="Sua5/YwlC_C"/>
</dbReference>
<evidence type="ECO:0000256" key="9">
    <source>
        <dbReference type="ARBA" id="ARBA00022741"/>
    </source>
</evidence>
<comment type="caution">
    <text evidence="16">The sequence shown here is derived from an EMBL/GenBank/DDBJ whole genome shotgun (WGS) entry which is preliminary data.</text>
</comment>
<keyword evidence="8 13" id="KW-0548">Nucleotidyltransferase</keyword>
<keyword evidence="5 13" id="KW-0963">Cytoplasm</keyword>
<dbReference type="FunFam" id="3.90.870.10:FF:000009">
    <property type="entry name" value="Threonylcarbamoyl-AMP synthase, putative"/>
    <property type="match status" value="1"/>
</dbReference>
<dbReference type="NCBIfam" id="TIGR00057">
    <property type="entry name" value="L-threonylcarbamoyladenylate synthase"/>
    <property type="match status" value="1"/>
</dbReference>
<dbReference type="Pfam" id="PF01300">
    <property type="entry name" value="Sua5_yciO_yrdC"/>
    <property type="match status" value="1"/>
</dbReference>
<feature type="domain" description="YrdC-like" evidence="15">
    <location>
        <begin position="15"/>
        <end position="201"/>
    </location>
</feature>
<dbReference type="GO" id="GO:0005737">
    <property type="term" value="C:cytoplasm"/>
    <property type="evidence" value="ECO:0007669"/>
    <property type="project" value="UniProtKB-SubCell"/>
</dbReference>
<dbReference type="Gene3D" id="3.90.870.10">
    <property type="entry name" value="DHBP synthase"/>
    <property type="match status" value="1"/>
</dbReference>
<dbReference type="SUPFAM" id="SSF55821">
    <property type="entry name" value="YrdC/RibB"/>
    <property type="match status" value="1"/>
</dbReference>
<dbReference type="InterPro" id="IPR006070">
    <property type="entry name" value="Sua5-like_dom"/>
</dbReference>
<dbReference type="EMBL" id="JYNY01000127">
    <property type="protein sequence ID" value="KJJ85531.1"/>
    <property type="molecule type" value="Genomic_DNA"/>
</dbReference>
<feature type="binding site" evidence="14">
    <location>
        <position position="119"/>
    </location>
    <ligand>
        <name>ATP</name>
        <dbReference type="ChEBI" id="CHEBI:30616"/>
    </ligand>
</feature>
<feature type="binding site" evidence="14">
    <location>
        <position position="183"/>
    </location>
    <ligand>
        <name>L-threonine</name>
        <dbReference type="ChEBI" id="CHEBI:57926"/>
    </ligand>
</feature>
<feature type="binding site" evidence="14">
    <location>
        <position position="233"/>
    </location>
    <ligand>
        <name>ATP</name>
        <dbReference type="ChEBI" id="CHEBI:30616"/>
    </ligand>
</feature>
<feature type="binding site" evidence="14">
    <location>
        <position position="123"/>
    </location>
    <ligand>
        <name>L-threonine</name>
        <dbReference type="ChEBI" id="CHEBI:57926"/>
    </ligand>
</feature>
<proteinExistence type="inferred from homology"/>
<comment type="subcellular location">
    <subcellularLocation>
        <location evidence="1 13">Cytoplasm</location>
    </subcellularLocation>
</comment>
<dbReference type="PROSITE" id="PS51163">
    <property type="entry name" value="YRDC"/>
    <property type="match status" value="1"/>
</dbReference>
<dbReference type="GO" id="GO:0003725">
    <property type="term" value="F:double-stranded RNA binding"/>
    <property type="evidence" value="ECO:0007669"/>
    <property type="project" value="UniProtKB-UniRule"/>
</dbReference>
<feature type="binding site" evidence="14">
    <location>
        <position position="197"/>
    </location>
    <ligand>
        <name>ATP</name>
        <dbReference type="ChEBI" id="CHEBI:30616"/>
    </ligand>
</feature>
<evidence type="ECO:0000256" key="4">
    <source>
        <dbReference type="ARBA" id="ARBA00015492"/>
    </source>
</evidence>
<dbReference type="GO" id="GO:0005524">
    <property type="term" value="F:ATP binding"/>
    <property type="evidence" value="ECO:0007669"/>
    <property type="project" value="UniProtKB-UniRule"/>
</dbReference>
<keyword evidence="6 13" id="KW-0808">Transferase</keyword>
<keyword evidence="10 13" id="KW-0067">ATP-binding</keyword>
<evidence type="ECO:0000313" key="16">
    <source>
        <dbReference type="EMBL" id="KJJ85531.1"/>
    </source>
</evidence>
<comment type="catalytic activity">
    <reaction evidence="12 13">
        <text>L-threonine + hydrogencarbonate + ATP = L-threonylcarbamoyladenylate + diphosphate + H2O</text>
        <dbReference type="Rhea" id="RHEA:36407"/>
        <dbReference type="ChEBI" id="CHEBI:15377"/>
        <dbReference type="ChEBI" id="CHEBI:17544"/>
        <dbReference type="ChEBI" id="CHEBI:30616"/>
        <dbReference type="ChEBI" id="CHEBI:33019"/>
        <dbReference type="ChEBI" id="CHEBI:57926"/>
        <dbReference type="ChEBI" id="CHEBI:73682"/>
        <dbReference type="EC" id="2.7.7.87"/>
    </reaction>
</comment>
<evidence type="ECO:0000256" key="10">
    <source>
        <dbReference type="ARBA" id="ARBA00022840"/>
    </source>
</evidence>
<dbReference type="GO" id="GO:0008033">
    <property type="term" value="P:tRNA processing"/>
    <property type="evidence" value="ECO:0007669"/>
    <property type="project" value="UniProtKB-KW"/>
</dbReference>
<comment type="function">
    <text evidence="13">Required for the formation of a threonylcarbamoyl group on adenosine at position 37 (t(6)A37) in tRNAs that read codons beginning with adenine.</text>
</comment>